<organism evidence="6 7">
    <name type="scientific">Actinoallomurus liliacearum</name>
    <dbReference type="NCBI Taxonomy" id="1080073"/>
    <lineage>
        <taxon>Bacteria</taxon>
        <taxon>Bacillati</taxon>
        <taxon>Actinomycetota</taxon>
        <taxon>Actinomycetes</taxon>
        <taxon>Streptosporangiales</taxon>
        <taxon>Thermomonosporaceae</taxon>
        <taxon>Actinoallomurus</taxon>
    </lineage>
</organism>
<dbReference type="InterPro" id="IPR010300">
    <property type="entry name" value="CDO_1"/>
</dbReference>
<evidence type="ECO:0000256" key="5">
    <source>
        <dbReference type="ARBA" id="ARBA00023004"/>
    </source>
</evidence>
<keyword evidence="7" id="KW-1185">Reference proteome</keyword>
<evidence type="ECO:0000313" key="6">
    <source>
        <dbReference type="EMBL" id="GAA4612756.1"/>
    </source>
</evidence>
<keyword evidence="2" id="KW-0479">Metal-binding</keyword>
<accession>A0ABP8TQU6</accession>
<protein>
    <submittedName>
        <fullName evidence="6">Cysteine dioxygenase family protein</fullName>
    </submittedName>
</protein>
<dbReference type="Gene3D" id="2.60.120.10">
    <property type="entry name" value="Jelly Rolls"/>
    <property type="match status" value="1"/>
</dbReference>
<dbReference type="PANTHER" id="PTHR12918:SF1">
    <property type="entry name" value="CYSTEINE DIOXYGENASE TYPE 1"/>
    <property type="match status" value="1"/>
</dbReference>
<gene>
    <name evidence="6" type="ORF">GCM10023195_54950</name>
</gene>
<keyword evidence="3 6" id="KW-0223">Dioxygenase</keyword>
<evidence type="ECO:0000256" key="2">
    <source>
        <dbReference type="ARBA" id="ARBA00022723"/>
    </source>
</evidence>
<evidence type="ECO:0000256" key="1">
    <source>
        <dbReference type="ARBA" id="ARBA00006622"/>
    </source>
</evidence>
<dbReference type="PANTHER" id="PTHR12918">
    <property type="entry name" value="CYSTEINE DIOXYGENASE"/>
    <property type="match status" value="1"/>
</dbReference>
<name>A0ABP8TQU6_9ACTN</name>
<sequence>MTVVLETVRPGLEDLVAGVRAAVGRHADWRETARLVADALRHHMPTPDMLTAEERLGDPDRYVSHTLYVEPGGTFSLVGLVWRPGQVTPIHDHVTWCVFGVLQGVEHEELYVQRDDHLVRVGDNDNHVGEVSGFAPPGDIHRVRNSGDGIAISLHIYGTDISRVESSVRRCYDLPVLD</sequence>
<dbReference type="InterPro" id="IPR014710">
    <property type="entry name" value="RmlC-like_jellyroll"/>
</dbReference>
<reference evidence="7" key="1">
    <citation type="journal article" date="2019" name="Int. J. Syst. Evol. Microbiol.">
        <title>The Global Catalogue of Microorganisms (GCM) 10K type strain sequencing project: providing services to taxonomists for standard genome sequencing and annotation.</title>
        <authorList>
            <consortium name="The Broad Institute Genomics Platform"/>
            <consortium name="The Broad Institute Genome Sequencing Center for Infectious Disease"/>
            <person name="Wu L."/>
            <person name="Ma J."/>
        </authorList>
    </citation>
    <scope>NUCLEOTIDE SEQUENCE [LARGE SCALE GENOMIC DNA]</scope>
    <source>
        <strain evidence="7">JCM 17938</strain>
    </source>
</reference>
<dbReference type="RefSeq" id="WP_345360482.1">
    <property type="nucleotide sequence ID" value="NZ_BAABHJ010000020.1"/>
</dbReference>
<dbReference type="GO" id="GO:0051213">
    <property type="term" value="F:dioxygenase activity"/>
    <property type="evidence" value="ECO:0007669"/>
    <property type="project" value="UniProtKB-KW"/>
</dbReference>
<evidence type="ECO:0000256" key="4">
    <source>
        <dbReference type="ARBA" id="ARBA00023002"/>
    </source>
</evidence>
<evidence type="ECO:0000256" key="3">
    <source>
        <dbReference type="ARBA" id="ARBA00022964"/>
    </source>
</evidence>
<dbReference type="InterPro" id="IPR011051">
    <property type="entry name" value="RmlC_Cupin_sf"/>
</dbReference>
<evidence type="ECO:0000313" key="7">
    <source>
        <dbReference type="Proteomes" id="UP001500212"/>
    </source>
</evidence>
<keyword evidence="4" id="KW-0560">Oxidoreductase</keyword>
<dbReference type="CDD" id="cd10548">
    <property type="entry name" value="cupin_CDO"/>
    <property type="match status" value="1"/>
</dbReference>
<comment type="caution">
    <text evidence="6">The sequence shown here is derived from an EMBL/GenBank/DDBJ whole genome shotgun (WGS) entry which is preliminary data.</text>
</comment>
<comment type="similarity">
    <text evidence="1">Belongs to the cysteine dioxygenase family.</text>
</comment>
<dbReference type="Proteomes" id="UP001500212">
    <property type="component" value="Unassembled WGS sequence"/>
</dbReference>
<dbReference type="EMBL" id="BAABHJ010000020">
    <property type="protein sequence ID" value="GAA4612756.1"/>
    <property type="molecule type" value="Genomic_DNA"/>
</dbReference>
<dbReference type="Pfam" id="PF05995">
    <property type="entry name" value="CDO_I"/>
    <property type="match status" value="1"/>
</dbReference>
<keyword evidence="5" id="KW-0408">Iron</keyword>
<proteinExistence type="inferred from homology"/>
<dbReference type="SUPFAM" id="SSF51182">
    <property type="entry name" value="RmlC-like cupins"/>
    <property type="match status" value="1"/>
</dbReference>